<dbReference type="RefSeq" id="NP_727271.1">
    <property type="nucleotide sequence ID" value="NM_167158.3"/>
</dbReference>
<feature type="region of interest" description="Disordered" evidence="1">
    <location>
        <begin position="775"/>
        <end position="811"/>
    </location>
</feature>
<reference evidence="4" key="14">
    <citation type="submission" date="2023-12" db="EMBL/GenBank/DDBJ databases">
        <authorList>
            <consortium name="FlyBase"/>
        </authorList>
    </citation>
    <scope>NUCLEOTIDE SEQUENCE</scope>
</reference>
<reference evidence="4" key="12">
    <citation type="journal article" date="2015" name="G3 (Bethesda)">
        <title>Gene Model Annotations for Drosophila melanogaster: The Rule-Benders.</title>
        <authorList>
            <consortium name="FlyBase Consortium"/>
            <person name="Crosby M.A."/>
            <person name="Gramates L.S."/>
            <person name="Dos Santos G."/>
            <person name="Matthews B.B."/>
            <person name="St Pierre S.E."/>
            <person name="Zhou P."/>
            <person name="Schroeder A.J."/>
            <person name="Falls K."/>
            <person name="Emmert D.B."/>
            <person name="Russo S.M."/>
            <person name="Gelbart W.M."/>
            <person name="null"/>
        </authorList>
    </citation>
    <scope>NUCLEOTIDE SEQUENCE</scope>
</reference>
<reference evidence="4 7" key="5">
    <citation type="journal article" date="2002" name="Genome Biol.">
        <title>Heterochromatic sequences in a Drosophila whole-genome shotgun assembly.</title>
        <authorList>
            <person name="Hoskins R.A."/>
            <person name="Smith C.D."/>
            <person name="Carlson J.W."/>
            <person name="Carvalho A.B."/>
            <person name="Halpern A."/>
            <person name="Kaminker J.S."/>
            <person name="Kennedy C."/>
            <person name="Mungall C.J."/>
            <person name="Sullivan B.A."/>
            <person name="Sutton G.G."/>
            <person name="Yasuhara J.C."/>
            <person name="Wakimoto B.T."/>
            <person name="Myers E.W."/>
            <person name="Celniker S.E."/>
            <person name="Rubin G.M."/>
            <person name="Karpen G.H."/>
        </authorList>
    </citation>
    <scope>NUCLEOTIDE SEQUENCE [LARGE SCALE GENOMIC DNA]</scope>
    <source>
        <strain evidence="7">Berkeley</strain>
    </source>
</reference>
<dbReference type="HOGENOM" id="CLU_308888_0_0_1"/>
<dbReference type="PANTHER" id="PTHR12419">
    <property type="entry name" value="OTU DOMAIN CONTAINING PROTEIN"/>
    <property type="match status" value="1"/>
</dbReference>
<dbReference type="EMBL" id="AE014298">
    <property type="protein sequence ID" value="AGB95176.1"/>
    <property type="molecule type" value="Genomic_DNA"/>
</dbReference>
<protein>
    <submittedName>
        <fullName evidence="3">FI18803p1</fullName>
    </submittedName>
    <submittedName>
        <fullName evidence="4">Ovarian tumor, isoform D</fullName>
    </submittedName>
    <submittedName>
        <fullName evidence="5">Ovarian tumor, isoform E</fullName>
    </submittedName>
</protein>
<feature type="compositionally biased region" description="Pro residues" evidence="1">
    <location>
        <begin position="727"/>
        <end position="736"/>
    </location>
</feature>
<dbReference type="EMBL" id="BT133210">
    <property type="protein sequence ID" value="AFA28451.1"/>
    <property type="molecule type" value="mRNA"/>
</dbReference>
<evidence type="ECO:0000256" key="1">
    <source>
        <dbReference type="SAM" id="MobiDB-lite"/>
    </source>
</evidence>
<dbReference type="FlyBase" id="FBgn0003023">
    <property type="gene designation" value="otu"/>
</dbReference>
<feature type="region of interest" description="Disordered" evidence="1">
    <location>
        <begin position="418"/>
        <end position="489"/>
    </location>
</feature>
<dbReference type="Bgee" id="FBgn0003023">
    <property type="expression patterns" value="Expressed in cleaving embryo and 25 other cell types or tissues"/>
</dbReference>
<evidence type="ECO:0000313" key="3">
    <source>
        <dbReference type="EMBL" id="AFA28451.1"/>
    </source>
</evidence>
<dbReference type="AGR" id="FB:FBgn0003023"/>
<gene>
    <name evidence="4 6" type="primary">otu</name>
    <name evidence="4" type="synonym">Dmel\CG12743</name>
    <name evidence="4" type="synonym">DROOTUA</name>
    <name evidence="4" type="synonym">fs(1)231</name>
    <name evidence="4" type="synonym">fs(1)23l</name>
    <name evidence="4" type="synonym">fs(1)jA265</name>
    <name evidence="4" type="synonym">fs(1)M101</name>
    <name evidence="4" type="synonym">fs(1)otu</name>
    <name evidence="4" type="synonym">K</name>
    <name evidence="4" type="synonym">OTU</name>
    <name evidence="4" type="synonym">Otu</name>
    <name evidence="3" type="synonym">otu-RA</name>
    <name evidence="4 6" type="ORF">CG12743</name>
    <name evidence="4" type="ORF">Dmel_CG12743</name>
</gene>
<dbReference type="RefSeq" id="NP_001259332.1">
    <property type="nucleotide sequence ID" value="NM_001272403.1"/>
</dbReference>
<sequence>MDMQVQRPITSGSRQAPDPYDQYLESRGLYRKHTARDASSLFRVIAEQMYDTQMLHYEIRLECVRFMTLKRRIFEKEIPGDFDSYMQDMSKPKTYGTMTELRAMSCLYRRNVILYEPYNMGTSVVFNRRYAENFRVFFNNENHFDSVYDVEYIERAAICQSIAFKLLYQKLFKLPDVSFAVEIMLHPHTFNWDRFNVEFDDKGYMVRIHCTDGRVFKLDLPGDTNCILENYKLCNFHSTNGNQSINARKGGRLEIKNQEERKASGSSGHEPNDLLPMCPNRLESCVRQLLDDGISPFPYKVAKSMDPYMYRNIEFDCWNDMRKEAKLYNVYINDYNFKVPYESLHPLPPDEYRPWSLPFRYHRQMPRLPLPKYAGKANKSSKWKKNKLFEMDQYFEHSKCDLMPYMPVDNCYQGVHIQDDEQRDHNDPEQNDQNPTTEQRDREEPQAQKQHQRTKASRVQPQNSSSSQNQEVSGSAAPPPTQYMNYVPMIPSRPGHLPPPWPASPMAIAEEFPFPISGTPHPPPTEGCVYMPFGGYGPPPPGAVALSGPHPFMPLPSPPLNVTGIGEPRRSLHPNGEDLPVDMVTLRYFYNMGVDLHWRMSHHTPPDELGMFGYHQQNNTDQQAGRTVVIGATEDNLTAVESTPPPSPEVANATEQSPLEKSAYAKRNLNSVKVRGKRPEQLQDIKDSLGPAAFLPTPTPSPSSNGSQFSFYTTPSPHHHLITPPRLLQPPPPPPIFYHKAGPPQLGGAAQGQTPYAWGMPAPVVSPYEVINNYNMDPSAQPQQQQPATLQPAPLSVQSQPAAVYAATRHH</sequence>
<feature type="region of interest" description="Disordered" evidence="1">
    <location>
        <begin position="690"/>
        <end position="752"/>
    </location>
</feature>
<reference evidence="4" key="15">
    <citation type="submission" date="2024-06" db="EMBL/GenBank/DDBJ databases">
        <title>Drosophila melanogaster release 4 sequence.</title>
        <authorList>
            <consortium name="Berkeley Drosophila Genome Project"/>
            <person name="Celniker S."/>
            <person name="Carlson J."/>
            <person name="Wan K."/>
            <person name="Pfeiffer B."/>
            <person name="Frise E."/>
            <person name="George R."/>
            <person name="Hoskins R."/>
            <person name="Stapleton M."/>
            <person name="Pacleb J."/>
            <person name="Park S."/>
            <person name="Svirskas R."/>
            <person name="Smith E."/>
            <person name="Yu C."/>
            <person name="Rubin G."/>
        </authorList>
    </citation>
    <scope>NUCLEOTIDE SEQUENCE</scope>
</reference>
<dbReference type="OrthoDB" id="10017659at2759"/>
<dbReference type="CDD" id="cd22753">
    <property type="entry name" value="OTU_ALG13-like"/>
    <property type="match status" value="1"/>
</dbReference>
<reference evidence="7" key="2">
    <citation type="journal article" date="2002" name="Genome Biol.">
        <title>Finishing a whole-genome shotgun: release 3 of the Drosophila melanogaster euchromatic genome sequence.</title>
        <authorList>
            <person name="Celniker S.E."/>
            <person name="Wheeler D.A."/>
            <person name="Kronmiller B."/>
            <person name="Carlson J.W."/>
            <person name="Halpern A."/>
            <person name="Patel S."/>
            <person name="Adams M."/>
            <person name="Champe M."/>
            <person name="Dugan S.P."/>
            <person name="Frise E."/>
            <person name="Hodgson A."/>
            <person name="George R.A."/>
            <person name="Hoskins R.A."/>
            <person name="Laverty T."/>
            <person name="Muzny D.M."/>
            <person name="Nelson C.R."/>
            <person name="Pacleb J.M."/>
            <person name="Park S."/>
            <person name="Pfeiffer B.D."/>
            <person name="Richards S."/>
            <person name="Sodergren E.J."/>
            <person name="Svirskas R."/>
            <person name="Tabor P.E."/>
            <person name="Wan K."/>
            <person name="Stapleton M."/>
            <person name="Sutton G.G."/>
            <person name="Venter C."/>
            <person name="Weinstock G."/>
            <person name="Scherer S.E."/>
            <person name="Myers E.W."/>
            <person name="Gibbs R.A."/>
            <person name="Rubin G.M."/>
        </authorList>
    </citation>
    <scope>NUCLEOTIDE SEQUENCE [LARGE SCALE GENOMIC DNA]</scope>
    <source>
        <strain evidence="7">Berkeley</strain>
    </source>
</reference>
<dbReference type="FunFam" id="3.90.70.80:FF:000029">
    <property type="entry name" value="Uncharacterized protein, isoform A"/>
    <property type="match status" value="1"/>
</dbReference>
<evidence type="ECO:0000313" key="6">
    <source>
        <dbReference type="FlyBase" id="FBgn0003023"/>
    </source>
</evidence>
<dbReference type="BioGRID-ORCS" id="31789">
    <property type="hits" value="0 hits in 3 CRISPR screens"/>
</dbReference>
<dbReference type="SMR" id="H5V8A9"/>
<reference evidence="4" key="11">
    <citation type="journal article" date="2015" name="G3 (Bethesda)">
        <title>Gene Model Annotations for Drosophila melanogaster: Impact of High-Throughput Data.</title>
        <authorList>
            <consortium name="FlyBase Consortium"/>
            <person name="Matthews B.B."/>
            <person name="Dos Santos G."/>
            <person name="Crosby M.A."/>
            <person name="Emmert D.B."/>
            <person name="St Pierre S.E."/>
            <person name="Gramates L.S."/>
            <person name="Zhou P."/>
            <person name="Schroeder A.J."/>
            <person name="Falls K."/>
            <person name="Strelets V."/>
            <person name="Russo S.M."/>
            <person name="Gelbart W.M."/>
            <person name="null"/>
        </authorList>
    </citation>
    <scope>NUCLEOTIDE SEQUENCE</scope>
</reference>
<feature type="compositionally biased region" description="Low complexity" evidence="1">
    <location>
        <begin position="778"/>
        <end position="796"/>
    </location>
</feature>
<dbReference type="Pfam" id="PF02338">
    <property type="entry name" value="OTU"/>
    <property type="match status" value="1"/>
</dbReference>
<feature type="region of interest" description="Disordered" evidence="1">
    <location>
        <begin position="1"/>
        <end position="20"/>
    </location>
</feature>
<evidence type="ECO:0000313" key="5">
    <source>
        <dbReference type="EMBL" id="AGB95177.1"/>
    </source>
</evidence>
<evidence type="ECO:0000259" key="2">
    <source>
        <dbReference type="PROSITE" id="PS50802"/>
    </source>
</evidence>
<reference evidence="4 7" key="6">
    <citation type="journal article" date="2005" name="PLoS Comput. Biol.">
        <title>Combined evidence annotation of transposable elements in genome sequences.</title>
        <authorList>
            <person name="Quesneville H."/>
            <person name="Bergman C.M."/>
            <person name="Andrieu O."/>
            <person name="Autard D."/>
            <person name="Nouaud D."/>
            <person name="Ashburner M."/>
            <person name="Anxolabehere D."/>
        </authorList>
    </citation>
    <scope>NUCLEOTIDE SEQUENCE [LARGE SCALE GENOMIC DNA]</scope>
    <source>
        <strain evidence="7">Berkeley</strain>
    </source>
</reference>
<dbReference type="CTD" id="31789"/>
<reference evidence="4" key="7">
    <citation type="submission" date="2006-08" db="EMBL/GenBank/DDBJ databases">
        <authorList>
            <person name="Celniker S."/>
            <person name="Carlson J."/>
            <person name="Wan K."/>
            <person name="Frise E."/>
            <person name="Hoskins R."/>
            <person name="Park S."/>
            <person name="Svirskas R."/>
            <person name="Rubin G."/>
        </authorList>
    </citation>
    <scope>NUCLEOTIDE SEQUENCE</scope>
</reference>
<evidence type="ECO:0000313" key="7">
    <source>
        <dbReference type="Proteomes" id="UP000000803"/>
    </source>
</evidence>
<dbReference type="GeneID" id="31789"/>
<dbReference type="ExpressionAtlas" id="H5V8A9">
    <property type="expression patterns" value="baseline and differential"/>
</dbReference>
<dbReference type="SUPFAM" id="SSF54001">
    <property type="entry name" value="Cysteine proteinases"/>
    <property type="match status" value="1"/>
</dbReference>
<feature type="compositionally biased region" description="Basic and acidic residues" evidence="1">
    <location>
        <begin position="418"/>
        <end position="428"/>
    </location>
</feature>
<reference evidence="4" key="13">
    <citation type="journal article" date="2015" name="Genome Res.">
        <title>The Release 6 reference sequence of the Drosophila melanogaster genome.</title>
        <authorList>
            <person name="Hoskins R.A."/>
            <person name="Carlson J.W."/>
            <person name="Wan K.H."/>
            <person name="Park S."/>
            <person name="Mendez I."/>
            <person name="Galle S.E."/>
            <person name="Booth B.W."/>
            <person name="Pfeiffer B.D."/>
            <person name="George R.A."/>
            <person name="Svirskas R."/>
            <person name="Krzywinski M."/>
            <person name="Schein J."/>
            <person name="Accardo M.C."/>
            <person name="Damia E."/>
            <person name="Messina G."/>
            <person name="Mendez-Lago M."/>
            <person name="de Pablos B."/>
            <person name="Demakova O.V."/>
            <person name="Andreyeva E.N."/>
            <person name="Boldyreva L.V."/>
            <person name="Marra M."/>
            <person name="Carvalho A.B."/>
            <person name="Dimitri P."/>
            <person name="Villasante A."/>
            <person name="Zhimulev I.F."/>
            <person name="Rubin G.M."/>
            <person name="Karpen G.H."/>
            <person name="Celniker S.E."/>
        </authorList>
    </citation>
    <scope>NUCLEOTIDE SEQUENCE</scope>
</reference>
<dbReference type="InterPro" id="IPR003323">
    <property type="entry name" value="OTU_dom"/>
</dbReference>
<dbReference type="EMBL" id="AE014298">
    <property type="protein sequence ID" value="AGB95177.1"/>
    <property type="molecule type" value="Genomic_DNA"/>
</dbReference>
<accession>H5V8A9</accession>
<organism evidence="3">
    <name type="scientific">Drosophila melanogaster</name>
    <name type="common">Fruit fly</name>
    <dbReference type="NCBI Taxonomy" id="7227"/>
    <lineage>
        <taxon>Eukaryota</taxon>
        <taxon>Metazoa</taxon>
        <taxon>Ecdysozoa</taxon>
        <taxon>Arthropoda</taxon>
        <taxon>Hexapoda</taxon>
        <taxon>Insecta</taxon>
        <taxon>Pterygota</taxon>
        <taxon>Neoptera</taxon>
        <taxon>Endopterygota</taxon>
        <taxon>Diptera</taxon>
        <taxon>Brachycera</taxon>
        <taxon>Muscomorpha</taxon>
        <taxon>Ephydroidea</taxon>
        <taxon>Drosophilidae</taxon>
        <taxon>Drosophila</taxon>
        <taxon>Sophophora</taxon>
    </lineage>
</organism>
<feature type="compositionally biased region" description="Polar residues" evidence="1">
    <location>
        <begin position="705"/>
        <end position="716"/>
    </location>
</feature>
<dbReference type="PANTHER" id="PTHR12419:SF115">
    <property type="entry name" value="PROTEIN OVARIAN TUMOR LOCUS-RELATED"/>
    <property type="match status" value="1"/>
</dbReference>
<reference evidence="4 7" key="1">
    <citation type="journal article" date="2000" name="Science">
        <title>The genome sequence of Drosophila melanogaster.</title>
        <authorList>
            <person name="Adams M.D."/>
            <person name="Celniker S.E."/>
            <person name="Holt R.A."/>
            <person name="Evans C.A."/>
            <person name="Gocayne J.D."/>
            <person name="Amanatides P.G."/>
            <person name="Scherer S.E."/>
            <person name="Li P.W."/>
            <person name="Hoskins R.A."/>
            <person name="Galle R.F."/>
            <person name="George R.A."/>
            <person name="Lewis S.E."/>
            <person name="Richards S."/>
            <person name="Ashburner M."/>
            <person name="Henderson S.N."/>
            <person name="Sutton G.G."/>
            <person name="Wortman J.R."/>
            <person name="Yandell M.D."/>
            <person name="Zhang Q."/>
            <person name="Chen L.X."/>
            <person name="Brandon R.C."/>
            <person name="Rogers Y.H."/>
            <person name="Blazej R.G."/>
            <person name="Champe M."/>
            <person name="Pfeiffer B.D."/>
            <person name="Wan K.H."/>
            <person name="Doyle C."/>
            <person name="Baxter E.G."/>
            <person name="Helt G."/>
            <person name="Nelson C.R."/>
            <person name="Gabor G.L."/>
            <person name="Abril J.F."/>
            <person name="Agbayani A."/>
            <person name="An H.J."/>
            <person name="Andrews-Pfannkoch C."/>
            <person name="Baldwin D."/>
            <person name="Ballew R.M."/>
            <person name="Basu A."/>
            <person name="Baxendale J."/>
            <person name="Bayraktaroglu L."/>
            <person name="Beasley E.M."/>
            <person name="Beeson K.Y."/>
            <person name="Benos P.V."/>
            <person name="Berman B.P."/>
            <person name="Bhandari D."/>
            <person name="Bolshakov S."/>
            <person name="Borkova D."/>
            <person name="Botchan M.R."/>
            <person name="Bouck J."/>
            <person name="Brokstein P."/>
            <person name="Brottier P."/>
            <person name="Burtis K.C."/>
            <person name="Busam D.A."/>
            <person name="Butler H."/>
            <person name="Cadieu E."/>
            <person name="Center A."/>
            <person name="Chandra I."/>
            <person name="Cherry J.M."/>
            <person name="Cawley S."/>
            <person name="Dahlke C."/>
            <person name="Davenport L.B."/>
            <person name="Davies P."/>
            <person name="de Pablos B."/>
            <person name="Delcher A."/>
            <person name="Deng Z."/>
            <person name="Mays A.D."/>
            <person name="Dew I."/>
            <person name="Dietz S.M."/>
            <person name="Dodson K."/>
            <person name="Doup L.E."/>
            <person name="Downes M."/>
            <person name="Dugan-Rocha S."/>
            <person name="Dunkov B.C."/>
            <person name="Dunn P."/>
            <person name="Durbin K.J."/>
            <person name="Evangelista C.C."/>
            <person name="Ferraz C."/>
            <person name="Ferriera S."/>
            <person name="Fleischmann W."/>
            <person name="Fosler C."/>
            <person name="Gabrielian A.E."/>
            <person name="Garg N.S."/>
            <person name="Gelbart W.M."/>
            <person name="Glasser K."/>
            <person name="Glodek A."/>
            <person name="Gong F."/>
            <person name="Gorrell J.H."/>
            <person name="Gu Z."/>
            <person name="Guan P."/>
            <person name="Harris M."/>
            <person name="Harris N.L."/>
            <person name="Harvey D."/>
            <person name="Heiman T.J."/>
            <person name="Hernandez J.R."/>
            <person name="Houck J."/>
            <person name="Hostin D."/>
            <person name="Houston K.A."/>
            <person name="Howland T.J."/>
            <person name="Wei M.H."/>
            <person name="Ibegwam C."/>
            <person name="Jalali M."/>
            <person name="Kalush F."/>
            <person name="Karpen G.H."/>
            <person name="Ke Z."/>
            <person name="Kennison J.A."/>
            <person name="Ketchum K.A."/>
            <person name="Kimmel B.E."/>
            <person name="Kodira C.D."/>
            <person name="Kraft C."/>
            <person name="Kravitz S."/>
            <person name="Kulp D."/>
            <person name="Lai Z."/>
            <person name="Lasko P."/>
            <person name="Lei Y."/>
            <person name="Levitsky A.A."/>
            <person name="Li J."/>
            <person name="Li Z."/>
            <person name="Liang Y."/>
            <person name="Lin X."/>
            <person name="Liu X."/>
            <person name="Mattei B."/>
            <person name="McIntosh T.C."/>
            <person name="McLeod M.P."/>
            <person name="McPherson D."/>
            <person name="Merkulov G."/>
            <person name="Milshina N.V."/>
            <person name="Mobarry C."/>
            <person name="Morris J."/>
            <person name="Moshrefi A."/>
            <person name="Mount S.M."/>
            <person name="Moy M."/>
            <person name="Murphy B."/>
            <person name="Murphy L."/>
            <person name="Muzny D.M."/>
            <person name="Nelson D.L."/>
            <person name="Nelson D.R."/>
            <person name="Nelson K.A."/>
            <person name="Nixon K."/>
            <person name="Nusskern D.R."/>
            <person name="Pacleb J.M."/>
            <person name="Palazzolo M."/>
            <person name="Pittman G.S."/>
            <person name="Pan S."/>
            <person name="Pollard J."/>
            <person name="Puri V."/>
            <person name="Reese M.G."/>
            <person name="Reinert K."/>
            <person name="Remington K."/>
            <person name="Saunders R.D."/>
            <person name="Scheeler F."/>
            <person name="Shen H."/>
            <person name="Shue B.C."/>
            <person name="Siden-Kiamos I."/>
            <person name="Simpson M."/>
            <person name="Skupski M.P."/>
            <person name="Smith T."/>
            <person name="Spier E."/>
            <person name="Spradling A.C."/>
            <person name="Stapleton M."/>
            <person name="Strong R."/>
            <person name="Sun E."/>
            <person name="Svirskas R."/>
            <person name="Tector C."/>
            <person name="Turner R."/>
            <person name="Venter E."/>
            <person name="Wang A.H."/>
            <person name="Wang X."/>
            <person name="Wang Z.Y."/>
            <person name="Wassarman D.A."/>
            <person name="Weinstock G.M."/>
            <person name="Weissenbach J."/>
            <person name="Williams S.M."/>
            <person name="WoodageT"/>
            <person name="Worley K.C."/>
            <person name="Wu D."/>
            <person name="Yang S."/>
            <person name="Yao Q.A."/>
            <person name="Ye J."/>
            <person name="Yeh R.F."/>
            <person name="Zaveri J.S."/>
            <person name="Zhan M."/>
            <person name="Zhang G."/>
            <person name="Zhao Q."/>
            <person name="Zheng L."/>
            <person name="Zheng X.H."/>
            <person name="Zhong F.N."/>
            <person name="Zhong W."/>
            <person name="Zhou X."/>
            <person name="Zhu S."/>
            <person name="Zhu X."/>
            <person name="Smith H.O."/>
            <person name="Gibbs R.A."/>
            <person name="Myers E.W."/>
            <person name="Rubin G.M."/>
            <person name="Venter J.C."/>
        </authorList>
    </citation>
    <scope>NUCLEOTIDE SEQUENCE [LARGE SCALE GENOMIC DNA]</scope>
    <source>
        <strain evidence="7">Berkeley</strain>
    </source>
</reference>
<feature type="region of interest" description="Disordered" evidence="1">
    <location>
        <begin position="639"/>
        <end position="662"/>
    </location>
</feature>
<dbReference type="InterPro" id="IPR049769">
    <property type="entry name" value="OTU_OTU"/>
</dbReference>
<keyword evidence="7" id="KW-1185">Reference proteome</keyword>
<reference evidence="4 7" key="9">
    <citation type="journal article" date="2007" name="Science">
        <title>Sequence finishing and mapping of Drosophila melanogaster heterochromatin.</title>
        <authorList>
            <person name="Hoskins R.A."/>
            <person name="Carlson J.W."/>
            <person name="Kennedy C."/>
            <person name="Acevedo D."/>
            <person name="Evans-Holm M."/>
            <person name="Frise E."/>
            <person name="Wan K.H."/>
            <person name="Park S."/>
            <person name="Mendez-Lago M."/>
            <person name="Rossi F."/>
            <person name="Villasante A."/>
            <person name="Dimitri P."/>
            <person name="Karpen G.H."/>
            <person name="Celniker S.E."/>
        </authorList>
    </citation>
    <scope>NUCLEOTIDE SEQUENCE [LARGE SCALE GENOMIC DNA]</scope>
    <source>
        <strain evidence="7">Berkeley</strain>
    </source>
</reference>
<dbReference type="PROSITE" id="PS50802">
    <property type="entry name" value="OTU"/>
    <property type="match status" value="1"/>
</dbReference>
<reference evidence="3" key="10">
    <citation type="submission" date="2012-02" db="EMBL/GenBank/DDBJ databases">
        <authorList>
            <person name="Carlson J."/>
            <person name="Booth B."/>
            <person name="Frise E."/>
            <person name="Park S."/>
            <person name="Wan K."/>
            <person name="Yu C."/>
            <person name="Celniker S."/>
        </authorList>
    </citation>
    <scope>NUCLEOTIDE SEQUENCE</scope>
</reference>
<dbReference type="Proteomes" id="UP000000803">
    <property type="component" value="Chromosome X"/>
</dbReference>
<evidence type="ECO:0000313" key="4">
    <source>
        <dbReference type="EMBL" id="AGB95176.1"/>
    </source>
</evidence>
<reference evidence="4 7" key="8">
    <citation type="journal article" date="2007" name="Science">
        <title>The Release 5.1 annotation of Drosophila melanogaster heterochromatin.</title>
        <authorList>
            <person name="Smith C.D."/>
            <person name="Shu S."/>
            <person name="Mungall C.J."/>
            <person name="Karpen G.H."/>
        </authorList>
    </citation>
    <scope>NUCLEOTIDE SEQUENCE [LARGE SCALE GENOMIC DNA]</scope>
    <source>
        <strain evidence="7">Berkeley</strain>
    </source>
</reference>
<dbReference type="VEuPathDB" id="VectorBase:FBgn0003023"/>
<reference evidence="7" key="3">
    <citation type="journal article" date="2002" name="Genome Biol.">
        <title>Annotation of the Drosophila melanogaster euchromatic genome: a systematic review.</title>
        <authorList>
            <person name="Misra S."/>
            <person name="Crosby M.A."/>
            <person name="Mungall C.J."/>
            <person name="Matthews B.B."/>
            <person name="Campbell K.S."/>
            <person name="Hradecky P."/>
            <person name="Huang Y."/>
            <person name="Kaminker J.S."/>
            <person name="Millburn G.H."/>
            <person name="Prochnik S.E."/>
            <person name="Smith C.D."/>
            <person name="Tupy J.L."/>
            <person name="Whitfied E.J."/>
            <person name="Bayraktaroglu L."/>
            <person name="Berman B.P."/>
            <person name="Bettencourt B.R."/>
            <person name="Celniker S.E."/>
            <person name="de Grey A.D."/>
            <person name="Drysdale R.A."/>
            <person name="Harris N.L."/>
            <person name="Richter J."/>
            <person name="Russo S."/>
            <person name="Schroeder A.J."/>
            <person name="Shu S.Q."/>
            <person name="Stapleton M."/>
            <person name="Yamada C."/>
            <person name="Ashburner M."/>
            <person name="Gelbart W.M."/>
            <person name="Rubin G.M."/>
            <person name="Lewis S.E."/>
        </authorList>
    </citation>
    <scope>GENOME REANNOTATION</scope>
    <source>
        <strain evidence="7">Berkeley</strain>
    </source>
</reference>
<proteinExistence type="evidence at transcript level"/>
<dbReference type="Gene3D" id="3.90.70.80">
    <property type="match status" value="1"/>
</dbReference>
<feature type="domain" description="OTU" evidence="2">
    <location>
        <begin position="29"/>
        <end position="150"/>
    </location>
</feature>
<feature type="compositionally biased region" description="Low complexity" evidence="1">
    <location>
        <begin position="457"/>
        <end position="475"/>
    </location>
</feature>
<name>H5V8A9_DROME</name>
<feature type="compositionally biased region" description="Low complexity" evidence="1">
    <location>
        <begin position="741"/>
        <end position="752"/>
    </location>
</feature>
<dbReference type="InterPro" id="IPR050704">
    <property type="entry name" value="Peptidase_C85-like"/>
</dbReference>
<dbReference type="AlphaFoldDB" id="H5V8A9"/>
<dbReference type="InterPro" id="IPR038765">
    <property type="entry name" value="Papain-like_cys_pep_sf"/>
</dbReference>
<dbReference type="RefSeq" id="NP_001259333.1">
    <property type="nucleotide sequence ID" value="NM_001272404.1"/>
</dbReference>
<reference evidence="7" key="4">
    <citation type="journal article" date="2002" name="Genome Biol.">
        <title>The transposable elements of the Drosophila melanogaster euchromatin: a genomics perspective.</title>
        <authorList>
            <person name="Kaminker J.S."/>
            <person name="Bergman C.M."/>
            <person name="Kronmiller B."/>
            <person name="Carlson J."/>
            <person name="Svirskas R."/>
            <person name="Patel S."/>
            <person name="Frise E."/>
            <person name="Wheeler D.A."/>
            <person name="Lewis S.E."/>
            <person name="Rubin G.M."/>
            <person name="Ashburner M."/>
            <person name="Celniker S.E."/>
        </authorList>
    </citation>
    <scope>NUCLEOTIDE SEQUENCE [LARGE SCALE GENOMIC DNA]</scope>
    <source>
        <strain evidence="7">Berkeley</strain>
    </source>
</reference>